<feature type="domain" description="Flagellar basal-body/hook protein C-terminal" evidence="7">
    <location>
        <begin position="441"/>
        <end position="481"/>
    </location>
</feature>
<dbReference type="Pfam" id="PF00460">
    <property type="entry name" value="Flg_bb_rod"/>
    <property type="match status" value="1"/>
</dbReference>
<evidence type="ECO:0000313" key="9">
    <source>
        <dbReference type="EMBL" id="MBK5927649.1"/>
    </source>
</evidence>
<dbReference type="AlphaFoldDB" id="A0A934TK85"/>
<proteinExistence type="inferred from homology"/>
<dbReference type="PROSITE" id="PS00588">
    <property type="entry name" value="FLAGELLA_BB_ROD"/>
    <property type="match status" value="1"/>
</dbReference>
<keyword evidence="4 5" id="KW-0975">Bacterial flagellum</keyword>
<comment type="caution">
    <text evidence="9">The sequence shown here is derived from an EMBL/GenBank/DDBJ whole genome shotgun (WGS) entry which is preliminary data.</text>
</comment>
<reference evidence="9" key="2">
    <citation type="journal article" date="2020" name="Microorganisms">
        <title>Osmotic Adaptation and Compatible Solute Biosynthesis of Phototrophic Bacteria as Revealed from Genome Analyses.</title>
        <authorList>
            <person name="Imhoff J.F."/>
            <person name="Rahn T."/>
            <person name="Kunzel S."/>
            <person name="Keller A."/>
            <person name="Neulinger S.C."/>
        </authorList>
    </citation>
    <scope>NUCLEOTIDE SEQUENCE</scope>
    <source>
        <strain evidence="9">LMG 28126</strain>
    </source>
</reference>
<gene>
    <name evidence="9" type="ORF">CCR87_09975</name>
</gene>
<dbReference type="Pfam" id="PF06429">
    <property type="entry name" value="Flg_bbr_C"/>
    <property type="match status" value="1"/>
</dbReference>
<dbReference type="GO" id="GO:0005829">
    <property type="term" value="C:cytosol"/>
    <property type="evidence" value="ECO:0007669"/>
    <property type="project" value="TreeGrafter"/>
</dbReference>
<dbReference type="InterPro" id="IPR020013">
    <property type="entry name" value="Flagellar_FlgE/F/G"/>
</dbReference>
<organism evidence="9 10">
    <name type="scientific">Rhodobaculum claviforme</name>
    <dbReference type="NCBI Taxonomy" id="1549854"/>
    <lineage>
        <taxon>Bacteria</taxon>
        <taxon>Pseudomonadati</taxon>
        <taxon>Pseudomonadota</taxon>
        <taxon>Alphaproteobacteria</taxon>
        <taxon>Rhodobacterales</taxon>
        <taxon>Paracoccaceae</taxon>
        <taxon>Rhodobaculum</taxon>
    </lineage>
</organism>
<comment type="subcellular location">
    <subcellularLocation>
        <location evidence="1 5">Bacterial flagellum basal body</location>
    </subcellularLocation>
</comment>
<dbReference type="SUPFAM" id="SSF117143">
    <property type="entry name" value="Flagellar hook protein flgE"/>
    <property type="match status" value="1"/>
</dbReference>
<evidence type="ECO:0000256" key="3">
    <source>
        <dbReference type="ARBA" id="ARBA00019015"/>
    </source>
</evidence>
<evidence type="ECO:0000256" key="5">
    <source>
        <dbReference type="RuleBase" id="RU362116"/>
    </source>
</evidence>
<dbReference type="PANTHER" id="PTHR30435">
    <property type="entry name" value="FLAGELLAR PROTEIN"/>
    <property type="match status" value="1"/>
</dbReference>
<dbReference type="PANTHER" id="PTHR30435:SF1">
    <property type="entry name" value="FLAGELLAR HOOK PROTEIN FLGE"/>
    <property type="match status" value="1"/>
</dbReference>
<comment type="similarity">
    <text evidence="2 5">Belongs to the flagella basal body rod proteins family.</text>
</comment>
<accession>A0A934TK85</accession>
<evidence type="ECO:0000259" key="6">
    <source>
        <dbReference type="Pfam" id="PF00460"/>
    </source>
</evidence>
<dbReference type="GO" id="GO:0009424">
    <property type="term" value="C:bacterial-type flagellum hook"/>
    <property type="evidence" value="ECO:0007669"/>
    <property type="project" value="TreeGrafter"/>
</dbReference>
<dbReference type="InterPro" id="IPR001444">
    <property type="entry name" value="Flag_bb_rod_N"/>
</dbReference>
<dbReference type="InterPro" id="IPR019776">
    <property type="entry name" value="Flagellar_basal_body_rod_CS"/>
</dbReference>
<reference evidence="9" key="1">
    <citation type="submission" date="2017-05" db="EMBL/GenBank/DDBJ databases">
        <authorList>
            <person name="Imhoff J.F."/>
            <person name="Rahn T."/>
            <person name="Kuenzel S."/>
            <person name="Neulinger S.C."/>
        </authorList>
    </citation>
    <scope>NUCLEOTIDE SEQUENCE</scope>
    <source>
        <strain evidence="9">LMG 28126</strain>
    </source>
</reference>
<evidence type="ECO:0000256" key="4">
    <source>
        <dbReference type="ARBA" id="ARBA00023143"/>
    </source>
</evidence>
<dbReference type="RefSeq" id="WP_201157405.1">
    <property type="nucleotide sequence ID" value="NZ_NHSD01000266.1"/>
</dbReference>
<evidence type="ECO:0000313" key="10">
    <source>
        <dbReference type="Proteomes" id="UP000706333"/>
    </source>
</evidence>
<dbReference type="Proteomes" id="UP000706333">
    <property type="component" value="Unassembled WGS sequence"/>
</dbReference>
<dbReference type="Pfam" id="PF07559">
    <property type="entry name" value="FlgE_D2"/>
    <property type="match status" value="1"/>
</dbReference>
<dbReference type="InterPro" id="IPR010930">
    <property type="entry name" value="Flg_bb/hook_C_dom"/>
</dbReference>
<dbReference type="EMBL" id="NHSD01000266">
    <property type="protein sequence ID" value="MBK5927649.1"/>
    <property type="molecule type" value="Genomic_DNA"/>
</dbReference>
<evidence type="ECO:0000259" key="8">
    <source>
        <dbReference type="Pfam" id="PF07559"/>
    </source>
</evidence>
<sequence>MSISSSMNAGVAGLSANATRLSTISDNIANSSTFGYKRVTADFASMVLGNSPGSYSAGGVRASTQRIVDQRGPLNSTSNPTDIAISGRGMLPVTTQVAAQAGGPLPMLMTTTGSFRPDANGVLRTDSGLVLMGVPANPDGTIPPFPRDVTTALEPVRVDKNQFEGNPTKFIDLGLNLPATATRSGAEAQSYPLTIELFDSVGVGSTLSATFSNQIPATGGQFFNGVPGAPAELGGAFGGGIVKNVWRLTMTNPNGAPNTQEALVLFDTSGRMTAFELIEGPDPANPTDPTPLPITATATGLTEVDPNVPATGALTYTFPAAPAGAENPANPPLSVQLDAVAGGRGLTQLSDRFTPIAINKDGSPVGDLVSVEVDARGMVNAIYDNGFTRTIYQVPIVDVPNPNGLQALSNQTYRPSRESGQFFLWNAGEGPVGEMVGFAREESTVDVAQELTSLIQTQRAYSSNAKVIQTVDEMLQETTNIKR</sequence>
<dbReference type="InterPro" id="IPR011491">
    <property type="entry name" value="FlgE_D2"/>
</dbReference>
<feature type="domain" description="Flagellar hook protein FlgE D2" evidence="8">
    <location>
        <begin position="178"/>
        <end position="362"/>
    </location>
</feature>
<name>A0A934TK85_9RHOB</name>
<dbReference type="GO" id="GO:0071978">
    <property type="term" value="P:bacterial-type flagellum-dependent swarming motility"/>
    <property type="evidence" value="ECO:0007669"/>
    <property type="project" value="TreeGrafter"/>
</dbReference>
<dbReference type="InterPro" id="IPR037925">
    <property type="entry name" value="FlgE/F/G-like"/>
</dbReference>
<dbReference type="NCBIfam" id="TIGR03506">
    <property type="entry name" value="FlgEFG_subfam"/>
    <property type="match status" value="1"/>
</dbReference>
<dbReference type="GO" id="GO:0009425">
    <property type="term" value="C:bacterial-type flagellum basal body"/>
    <property type="evidence" value="ECO:0007669"/>
    <property type="project" value="UniProtKB-SubCell"/>
</dbReference>
<evidence type="ECO:0000256" key="1">
    <source>
        <dbReference type="ARBA" id="ARBA00004117"/>
    </source>
</evidence>
<evidence type="ECO:0000256" key="2">
    <source>
        <dbReference type="ARBA" id="ARBA00009677"/>
    </source>
</evidence>
<feature type="domain" description="Flagellar basal body rod protein N-terminal" evidence="6">
    <location>
        <begin position="7"/>
        <end position="37"/>
    </location>
</feature>
<keyword evidence="10" id="KW-1185">Reference proteome</keyword>
<comment type="function">
    <text evidence="5">A flexible structure which links the flagellar filament to the drive apparatus in the basal body.</text>
</comment>
<protein>
    <recommendedName>
        <fullName evidence="3 5">Flagellar hook protein FlgE</fullName>
    </recommendedName>
</protein>
<evidence type="ECO:0000259" key="7">
    <source>
        <dbReference type="Pfam" id="PF06429"/>
    </source>
</evidence>